<evidence type="ECO:0000256" key="2">
    <source>
        <dbReference type="SAM" id="SignalP"/>
    </source>
</evidence>
<feature type="compositionally biased region" description="Low complexity" evidence="1">
    <location>
        <begin position="295"/>
        <end position="306"/>
    </location>
</feature>
<proteinExistence type="predicted"/>
<accession>A0ABW2KAN7</accession>
<sequence length="495" mass="51393">MRGWRTPLVRSGGLVLLLAVAACTGGAPSEPAPASPRPVPTAFSGPVPPGLGAEPVRVLHGAGGDGPDILDDPMGVRIQSVGDAFLISSNSEERHLLQRAADGAALWESGERVESFRTDRGGADVFAVTSGEGDRTTTTVVDADGETVWSGSDPRDGYLDGWVVRRPSGWSADAPYGEFAVRDTDGDPAWTFAFEEPTGEDAGSDGDGSGDTERTGVPVAARGDVLFLDDGTGRLQARDLGADGDLLWRASADDPEIAPGRALPQPLPRLVGFYDLPGTAPGSEGRGSGGPDPAEPSGGASADAGSGESGGTEPDDGRPTVLIRWGVPEARSRLSLHDLRTGEVLWSLREPGANPVDRAFGATPVTGTVFDRTTGTLLVPQSSGETTMIGLDLAAGEIRWQFDDGAERAISPTFALAGYVYGDSRGADDNDDVQVVLEAASKDLLADAFTGYVEAVTDDGYALVVQDRQRFVFPPAEDHPTAHRPAAPSGTATPR</sequence>
<feature type="compositionally biased region" description="Acidic residues" evidence="1">
    <location>
        <begin position="197"/>
        <end position="210"/>
    </location>
</feature>
<evidence type="ECO:0000313" key="3">
    <source>
        <dbReference type="EMBL" id="MFC7326350.1"/>
    </source>
</evidence>
<feature type="region of interest" description="Disordered" evidence="1">
    <location>
        <begin position="474"/>
        <end position="495"/>
    </location>
</feature>
<feature type="chain" id="PRO_5045339108" description="PQQ-binding-like beta-propeller repeat protein" evidence="2">
    <location>
        <begin position="22"/>
        <end position="495"/>
    </location>
</feature>
<dbReference type="InterPro" id="IPR011047">
    <property type="entry name" value="Quinoprotein_ADH-like_sf"/>
</dbReference>
<gene>
    <name evidence="3" type="ORF">ACFQRF_01235</name>
</gene>
<keyword evidence="2" id="KW-0732">Signal</keyword>
<evidence type="ECO:0000256" key="1">
    <source>
        <dbReference type="SAM" id="MobiDB-lite"/>
    </source>
</evidence>
<feature type="region of interest" description="Disordered" evidence="1">
    <location>
        <begin position="193"/>
        <end position="218"/>
    </location>
</feature>
<feature type="compositionally biased region" description="Pro residues" evidence="1">
    <location>
        <begin position="30"/>
        <end position="39"/>
    </location>
</feature>
<dbReference type="SUPFAM" id="SSF50998">
    <property type="entry name" value="Quinoprotein alcohol dehydrogenase-like"/>
    <property type="match status" value="1"/>
</dbReference>
<dbReference type="PROSITE" id="PS51257">
    <property type="entry name" value="PROKAR_LIPOPROTEIN"/>
    <property type="match status" value="1"/>
</dbReference>
<feature type="region of interest" description="Disordered" evidence="1">
    <location>
        <begin position="26"/>
        <end position="52"/>
    </location>
</feature>
<evidence type="ECO:0000313" key="4">
    <source>
        <dbReference type="Proteomes" id="UP001596540"/>
    </source>
</evidence>
<evidence type="ECO:0008006" key="5">
    <source>
        <dbReference type="Google" id="ProtNLM"/>
    </source>
</evidence>
<reference evidence="4" key="1">
    <citation type="journal article" date="2019" name="Int. J. Syst. Evol. Microbiol.">
        <title>The Global Catalogue of Microorganisms (GCM) 10K type strain sequencing project: providing services to taxonomists for standard genome sequencing and annotation.</title>
        <authorList>
            <consortium name="The Broad Institute Genomics Platform"/>
            <consortium name="The Broad Institute Genome Sequencing Center for Infectious Disease"/>
            <person name="Wu L."/>
            <person name="Ma J."/>
        </authorList>
    </citation>
    <scope>NUCLEOTIDE SEQUENCE [LARGE SCALE GENOMIC DNA]</scope>
    <source>
        <strain evidence="4">CGMCC 4.7382</strain>
    </source>
</reference>
<dbReference type="Proteomes" id="UP001596540">
    <property type="component" value="Unassembled WGS sequence"/>
</dbReference>
<organism evidence="3 4">
    <name type="scientific">Marinactinospora rubrisoli</name>
    <dbReference type="NCBI Taxonomy" id="2715399"/>
    <lineage>
        <taxon>Bacteria</taxon>
        <taxon>Bacillati</taxon>
        <taxon>Actinomycetota</taxon>
        <taxon>Actinomycetes</taxon>
        <taxon>Streptosporangiales</taxon>
        <taxon>Nocardiopsidaceae</taxon>
        <taxon>Marinactinospora</taxon>
    </lineage>
</organism>
<dbReference type="EMBL" id="JBHTBH010000001">
    <property type="protein sequence ID" value="MFC7326350.1"/>
    <property type="molecule type" value="Genomic_DNA"/>
</dbReference>
<feature type="region of interest" description="Disordered" evidence="1">
    <location>
        <begin position="256"/>
        <end position="320"/>
    </location>
</feature>
<keyword evidence="4" id="KW-1185">Reference proteome</keyword>
<name>A0ABW2KAN7_9ACTN</name>
<feature type="signal peptide" evidence="2">
    <location>
        <begin position="1"/>
        <end position="21"/>
    </location>
</feature>
<protein>
    <recommendedName>
        <fullName evidence="5">PQQ-binding-like beta-propeller repeat protein</fullName>
    </recommendedName>
</protein>
<dbReference type="RefSeq" id="WP_379868117.1">
    <property type="nucleotide sequence ID" value="NZ_JBHTBH010000001.1"/>
</dbReference>
<comment type="caution">
    <text evidence="3">The sequence shown here is derived from an EMBL/GenBank/DDBJ whole genome shotgun (WGS) entry which is preliminary data.</text>
</comment>